<evidence type="ECO:0000256" key="6">
    <source>
        <dbReference type="SAM" id="MobiDB-lite"/>
    </source>
</evidence>
<feature type="region of interest" description="Disordered" evidence="6">
    <location>
        <begin position="615"/>
        <end position="644"/>
    </location>
</feature>
<feature type="compositionally biased region" description="Basic and acidic residues" evidence="6">
    <location>
        <begin position="1031"/>
        <end position="1075"/>
    </location>
</feature>
<feature type="compositionally biased region" description="Acidic residues" evidence="6">
    <location>
        <begin position="616"/>
        <end position="636"/>
    </location>
</feature>
<feature type="compositionally biased region" description="Acidic residues" evidence="6">
    <location>
        <begin position="304"/>
        <end position="329"/>
    </location>
</feature>
<dbReference type="KEGG" id="blac:94346372"/>
<name>A0A976ILB2_BRELC</name>
<dbReference type="GO" id="GO:0003723">
    <property type="term" value="F:RNA binding"/>
    <property type="evidence" value="ECO:0007669"/>
    <property type="project" value="UniProtKB-UniRule"/>
</dbReference>
<feature type="compositionally biased region" description="Polar residues" evidence="6">
    <location>
        <begin position="754"/>
        <end position="775"/>
    </location>
</feature>
<evidence type="ECO:0000256" key="5">
    <source>
        <dbReference type="PROSITE-ProRule" id="PRU00176"/>
    </source>
</evidence>
<feature type="compositionally biased region" description="Basic and acidic residues" evidence="6">
    <location>
        <begin position="1134"/>
        <end position="1145"/>
    </location>
</feature>
<keyword evidence="3" id="KW-0862">Zinc</keyword>
<dbReference type="Proteomes" id="UP000294530">
    <property type="component" value="Unassembled WGS sequence"/>
</dbReference>
<dbReference type="InterPro" id="IPR000504">
    <property type="entry name" value="RRM_dom"/>
</dbReference>
<dbReference type="PROSITE" id="PS50102">
    <property type="entry name" value="RRM"/>
    <property type="match status" value="1"/>
</dbReference>
<feature type="region of interest" description="Disordered" evidence="6">
    <location>
        <begin position="936"/>
        <end position="1180"/>
    </location>
</feature>
<feature type="compositionally biased region" description="Basic and acidic residues" evidence="6">
    <location>
        <begin position="1100"/>
        <end position="1124"/>
    </location>
</feature>
<protein>
    <recommendedName>
        <fullName evidence="7">RRM domain-containing protein</fullName>
    </recommendedName>
</protein>
<dbReference type="SMART" id="SM00360">
    <property type="entry name" value="RRM"/>
    <property type="match status" value="1"/>
</dbReference>
<dbReference type="PANTHER" id="PTHR12626:SF0">
    <property type="entry name" value="PROGRAMMED CELL DEATH PROTEIN 4"/>
    <property type="match status" value="1"/>
</dbReference>
<evidence type="ECO:0000313" key="8">
    <source>
        <dbReference type="EMBL" id="TDH73954.1"/>
    </source>
</evidence>
<dbReference type="GO" id="GO:0045892">
    <property type="term" value="P:negative regulation of DNA-templated transcription"/>
    <property type="evidence" value="ECO:0007669"/>
    <property type="project" value="InterPro"/>
</dbReference>
<dbReference type="RefSeq" id="XP_067823452.1">
    <property type="nucleotide sequence ID" value="XM_067960701.1"/>
</dbReference>
<feature type="domain" description="RRM" evidence="7">
    <location>
        <begin position="1221"/>
        <end position="1306"/>
    </location>
</feature>
<dbReference type="GeneID" id="94346372"/>
<dbReference type="InterPro" id="IPR039778">
    <property type="entry name" value="PDCD4"/>
</dbReference>
<feature type="compositionally biased region" description="Polar residues" evidence="6">
    <location>
        <begin position="1079"/>
        <end position="1089"/>
    </location>
</feature>
<evidence type="ECO:0000256" key="1">
    <source>
        <dbReference type="ARBA" id="ARBA00022723"/>
    </source>
</evidence>
<feature type="region of interest" description="Disordered" evidence="6">
    <location>
        <begin position="738"/>
        <end position="789"/>
    </location>
</feature>
<dbReference type="GO" id="GO:0008270">
    <property type="term" value="F:zinc ion binding"/>
    <property type="evidence" value="ECO:0007669"/>
    <property type="project" value="UniProtKB-KW"/>
</dbReference>
<proteinExistence type="predicted"/>
<dbReference type="OrthoDB" id="76445at2759"/>
<dbReference type="PANTHER" id="PTHR12626">
    <property type="entry name" value="PROGRAMMED CELL DEATH 4"/>
    <property type="match status" value="1"/>
</dbReference>
<feature type="region of interest" description="Disordered" evidence="6">
    <location>
        <begin position="663"/>
        <end position="690"/>
    </location>
</feature>
<keyword evidence="4" id="KW-0539">Nucleus</keyword>
<dbReference type="SUPFAM" id="SSF54928">
    <property type="entry name" value="RNA-binding domain, RBD"/>
    <property type="match status" value="1"/>
</dbReference>
<dbReference type="Gene3D" id="3.30.70.330">
    <property type="match status" value="1"/>
</dbReference>
<comment type="caution">
    <text evidence="8">The sequence shown here is derived from an EMBL/GenBank/DDBJ whole genome shotgun (WGS) entry which is preliminary data.</text>
</comment>
<evidence type="ECO:0000313" key="9">
    <source>
        <dbReference type="Proteomes" id="UP000294530"/>
    </source>
</evidence>
<keyword evidence="9" id="KW-1185">Reference proteome</keyword>
<evidence type="ECO:0000256" key="2">
    <source>
        <dbReference type="ARBA" id="ARBA00022771"/>
    </source>
</evidence>
<organism evidence="8 9">
    <name type="scientific">Bremia lactucae</name>
    <name type="common">Lettuce downy mildew</name>
    <dbReference type="NCBI Taxonomy" id="4779"/>
    <lineage>
        <taxon>Eukaryota</taxon>
        <taxon>Sar</taxon>
        <taxon>Stramenopiles</taxon>
        <taxon>Oomycota</taxon>
        <taxon>Peronosporomycetes</taxon>
        <taxon>Peronosporales</taxon>
        <taxon>Peronosporaceae</taxon>
        <taxon>Bremia</taxon>
    </lineage>
</organism>
<keyword evidence="1" id="KW-0479">Metal-binding</keyword>
<keyword evidence="5" id="KW-0694">RNA-binding</keyword>
<feature type="region of interest" description="Disordered" evidence="6">
    <location>
        <begin position="300"/>
        <end position="329"/>
    </location>
</feature>
<dbReference type="PROSITE" id="PS01358">
    <property type="entry name" value="ZF_RANBP2_1"/>
    <property type="match status" value="1"/>
</dbReference>
<evidence type="ECO:0000256" key="4">
    <source>
        <dbReference type="ARBA" id="ARBA00023242"/>
    </source>
</evidence>
<evidence type="ECO:0000259" key="7">
    <source>
        <dbReference type="PROSITE" id="PS50102"/>
    </source>
</evidence>
<dbReference type="InterPro" id="IPR012677">
    <property type="entry name" value="Nucleotide-bd_a/b_plait_sf"/>
</dbReference>
<dbReference type="EMBL" id="SHOA02000018">
    <property type="protein sequence ID" value="TDH73954.1"/>
    <property type="molecule type" value="Genomic_DNA"/>
</dbReference>
<reference evidence="8 9" key="1">
    <citation type="journal article" date="2021" name="Genome Biol.">
        <title>AFLAP: assembly-free linkage analysis pipeline using k-mers from genome sequencing data.</title>
        <authorList>
            <person name="Fletcher K."/>
            <person name="Zhang L."/>
            <person name="Gil J."/>
            <person name="Han R."/>
            <person name="Cavanaugh K."/>
            <person name="Michelmore R."/>
        </authorList>
    </citation>
    <scope>NUCLEOTIDE SEQUENCE [LARGE SCALE GENOMIC DNA]</scope>
    <source>
        <strain evidence="8 9">SF5</strain>
    </source>
</reference>
<gene>
    <name evidence="8" type="ORF">CCR75_002604</name>
</gene>
<evidence type="ECO:0000256" key="3">
    <source>
        <dbReference type="ARBA" id="ARBA00022833"/>
    </source>
</evidence>
<dbReference type="InterPro" id="IPR035979">
    <property type="entry name" value="RBD_domain_sf"/>
</dbReference>
<keyword evidence="2" id="KW-0863">Zinc-finger</keyword>
<accession>A0A976ILB2</accession>
<dbReference type="InterPro" id="IPR001876">
    <property type="entry name" value="Znf_RanBP2"/>
</dbReference>
<sequence length="1396" mass="155203">MSDTSATLWESELLRARQWIAGNNKNKQHEHDRIYQCVKAHIGYNDHQRSLQSDMVVSDDEDHRALDFLGDLNAADISILLQAEAEVSLPRADVAVPVESHVQDRLIPLDMPPNLISPISKPFINPVPALRLESTVLRSSSINDSATLGSDSAVDALMSDLHVEITPVHYSDTEESKTEESTPPHVLKNVGGNTFAENHGISAEAGGQAGQIMHGLHVSSKSPLNPSMKKVASLDKTKIDKTKIDDAATEMLSWVSGYRDPDVIRRKENMRQKRKQPLRYGVSSEEEQLQIMLQVKKITRESDCDSDDDYGSDYTPLDDEEAFEPEEPEVVDLLSDDDIDRDKDKPSLDRNCHRLRQVKSTTKMKRLRIQKPAITRKLDQSVSINTSTYLPTSKLEGHAMNSTECSARGNILAQDKLSGNETIGDTIHECVNLERIQDCDESSKPKALVGLLTGSHSTDVITAESEATVSQLKASISLKEAKAKACSTVDAPEEASSATVAPNNASANILFQPQAKAAEWPHVGEASSISTGMMEMAMRSFSSDASTVTAYNRDTEADDAVVEVKQLPPVLEEDNDHCFSPIEVLGIGADAEQRNKEVMVSETVHDAIDDAQQIAEADEEDVSDAETEILDDDEPGADNHEHTCDDEVSGIYVNSAEKIATHGQNDFADSKEESRNLRGSSLPVKHCDSDAMGTLPSKGKNDCELVASRYGVQQFFDLTPLQTKPKIKTTSSRVLKPLPVHTNAESPACRDFEISTSEKTSSDPLKQKNGSNGLQSGKRPVATSTIMKGKYAATRRSTKMLDNGDNLGAKIRPNGLYRSGPPRIIDDDAAKDLDDIPLSILTKEMAKNVVDVPKVRYLSYAGAKKTESAPILAKEAPRIQVKSRFGGGGHTENSLTVLTKQQDKSGLESVFNREPQISIYDALHVETQEKSCDFREESGYKRSSRFKKMQEEAARKGIPIIKSRPKNTDWDKVPIPRKRKEALPLTSTPSQAIDQPVENAKNKRFTKNTPISSARSYYGPQGARLATPDSSSRRTHDKKLSKTGDFTRNEKLTARSEGRKFHDRRSERRRIESPRSKTRSSGARAQSYLSSSRHRRRSRERSSEKYLIRNESVSSERYDQDRQNHGSRQYNYSKFRDSKKKDRLPESSSNNTVEDKDESRKKQKMSHCAQPSSPGALATVDDVDDSFISNSEDEIDAPTKEVEDIRFDLNDILVDKTLMARQIYVTGVNPTVFAEQIEEDFARFGIAIDRETGFPAIDIYPCQRNHLGRGDACLTFETEMGALEAVEEMNSKKIKNSMIRVRQMDAHTQQILAMQFQMVRDTWKCTGSQCRADVSIWKAKCDKCGRTRVYGPSNINIGAESWLCSLCFTANESISSRCHGCMEALPEGDRSMYYKS</sequence>